<evidence type="ECO:0000256" key="2">
    <source>
        <dbReference type="SAM" id="Phobius"/>
    </source>
</evidence>
<organism evidence="3 4">
    <name type="scientific">Rhipicephalus microplus</name>
    <name type="common">Cattle tick</name>
    <name type="synonym">Boophilus microplus</name>
    <dbReference type="NCBI Taxonomy" id="6941"/>
    <lineage>
        <taxon>Eukaryota</taxon>
        <taxon>Metazoa</taxon>
        <taxon>Ecdysozoa</taxon>
        <taxon>Arthropoda</taxon>
        <taxon>Chelicerata</taxon>
        <taxon>Arachnida</taxon>
        <taxon>Acari</taxon>
        <taxon>Parasitiformes</taxon>
        <taxon>Ixodida</taxon>
        <taxon>Ixodoidea</taxon>
        <taxon>Ixodidae</taxon>
        <taxon>Rhipicephalinae</taxon>
        <taxon>Rhipicephalus</taxon>
        <taxon>Boophilus</taxon>
    </lineage>
</organism>
<keyword evidence="2" id="KW-0812">Transmembrane</keyword>
<dbReference type="AlphaFoldDB" id="A0A9J6DM68"/>
<keyword evidence="2" id="KW-0472">Membrane</keyword>
<evidence type="ECO:0000256" key="1">
    <source>
        <dbReference type="SAM" id="MobiDB-lite"/>
    </source>
</evidence>
<feature type="transmembrane region" description="Helical" evidence="2">
    <location>
        <begin position="168"/>
        <end position="187"/>
    </location>
</feature>
<dbReference type="Proteomes" id="UP000821866">
    <property type="component" value="Chromosome 6"/>
</dbReference>
<reference evidence="3" key="2">
    <citation type="submission" date="2021-09" db="EMBL/GenBank/DDBJ databases">
        <authorList>
            <person name="Jia N."/>
            <person name="Wang J."/>
            <person name="Shi W."/>
            <person name="Du L."/>
            <person name="Sun Y."/>
            <person name="Zhan W."/>
            <person name="Jiang J."/>
            <person name="Wang Q."/>
            <person name="Zhang B."/>
            <person name="Ji P."/>
            <person name="Sakyi L.B."/>
            <person name="Cui X."/>
            <person name="Yuan T."/>
            <person name="Jiang B."/>
            <person name="Yang W."/>
            <person name="Lam T.T.-Y."/>
            <person name="Chang Q."/>
            <person name="Ding S."/>
            <person name="Wang X."/>
            <person name="Zhu J."/>
            <person name="Ruan X."/>
            <person name="Zhao L."/>
            <person name="Wei J."/>
            <person name="Que T."/>
            <person name="Du C."/>
            <person name="Cheng J."/>
            <person name="Dai P."/>
            <person name="Han X."/>
            <person name="Huang E."/>
            <person name="Gao Y."/>
            <person name="Liu J."/>
            <person name="Shao H."/>
            <person name="Ye R."/>
            <person name="Li L."/>
            <person name="Wei W."/>
            <person name="Wang X."/>
            <person name="Wang C."/>
            <person name="Huo Q."/>
            <person name="Li W."/>
            <person name="Guo W."/>
            <person name="Chen H."/>
            <person name="Chen S."/>
            <person name="Zhou L."/>
            <person name="Zhou L."/>
            <person name="Ni X."/>
            <person name="Tian J."/>
            <person name="Zhou Y."/>
            <person name="Sheng Y."/>
            <person name="Liu T."/>
            <person name="Pan Y."/>
            <person name="Xia L."/>
            <person name="Li J."/>
            <person name="Zhao F."/>
            <person name="Cao W."/>
        </authorList>
    </citation>
    <scope>NUCLEOTIDE SEQUENCE</scope>
    <source>
        <strain evidence="3">Rmic-2018</strain>
        <tissue evidence="3">Larvae</tissue>
    </source>
</reference>
<evidence type="ECO:0000313" key="3">
    <source>
        <dbReference type="EMBL" id="KAH8023317.1"/>
    </source>
</evidence>
<gene>
    <name evidence="3" type="ORF">HPB51_011760</name>
</gene>
<name>A0A9J6DM68_RHIMP</name>
<reference evidence="3" key="1">
    <citation type="journal article" date="2020" name="Cell">
        <title>Large-Scale Comparative Analyses of Tick Genomes Elucidate Their Genetic Diversity and Vector Capacities.</title>
        <authorList>
            <consortium name="Tick Genome and Microbiome Consortium (TIGMIC)"/>
            <person name="Jia N."/>
            <person name="Wang J."/>
            <person name="Shi W."/>
            <person name="Du L."/>
            <person name="Sun Y."/>
            <person name="Zhan W."/>
            <person name="Jiang J.F."/>
            <person name="Wang Q."/>
            <person name="Zhang B."/>
            <person name="Ji P."/>
            <person name="Bell-Sakyi L."/>
            <person name="Cui X.M."/>
            <person name="Yuan T.T."/>
            <person name="Jiang B.G."/>
            <person name="Yang W.F."/>
            <person name="Lam T.T."/>
            <person name="Chang Q.C."/>
            <person name="Ding S.J."/>
            <person name="Wang X.J."/>
            <person name="Zhu J.G."/>
            <person name="Ruan X.D."/>
            <person name="Zhao L."/>
            <person name="Wei J.T."/>
            <person name="Ye R.Z."/>
            <person name="Que T.C."/>
            <person name="Du C.H."/>
            <person name="Zhou Y.H."/>
            <person name="Cheng J.X."/>
            <person name="Dai P.F."/>
            <person name="Guo W.B."/>
            <person name="Han X.H."/>
            <person name="Huang E.J."/>
            <person name="Li L.F."/>
            <person name="Wei W."/>
            <person name="Gao Y.C."/>
            <person name="Liu J.Z."/>
            <person name="Shao H.Z."/>
            <person name="Wang X."/>
            <person name="Wang C.C."/>
            <person name="Yang T.C."/>
            <person name="Huo Q.B."/>
            <person name="Li W."/>
            <person name="Chen H.Y."/>
            <person name="Chen S.E."/>
            <person name="Zhou L.G."/>
            <person name="Ni X.B."/>
            <person name="Tian J.H."/>
            <person name="Sheng Y."/>
            <person name="Liu T."/>
            <person name="Pan Y.S."/>
            <person name="Xia L.Y."/>
            <person name="Li J."/>
            <person name="Zhao F."/>
            <person name="Cao W.C."/>
        </authorList>
    </citation>
    <scope>NUCLEOTIDE SEQUENCE</scope>
    <source>
        <strain evidence="3">Rmic-2018</strain>
    </source>
</reference>
<keyword evidence="2" id="KW-1133">Transmembrane helix</keyword>
<sequence>MPACTLFSYRWVAGRHLGSNPAPPVAEADAYVQCHSYDIRVPTTNRCTRSPSQAYSIPHAFLDCSVLYVVLPGDYLSAGLPQEKGCALRRTCVTGPWSVSTVVPDTRSRETDNAGNCGGRSPRDGLVRGTTGASRTSPRLASPTAERHLASLLQQLRRERQRMGRKEFIIIIVIMIIIVSSPVRNALPSDRGWWRGRRFTLGEDFLYSQHRTWRGASERPGRLGGRWCPPILCMRTCWCAATSPPWRPFHFVEQSLHQHWEIPPCAAPPYAACLACGLLAVKATL</sequence>
<evidence type="ECO:0000313" key="4">
    <source>
        <dbReference type="Proteomes" id="UP000821866"/>
    </source>
</evidence>
<accession>A0A9J6DM68</accession>
<dbReference type="EMBL" id="JABSTU010000008">
    <property type="protein sequence ID" value="KAH8023317.1"/>
    <property type="molecule type" value="Genomic_DNA"/>
</dbReference>
<feature type="region of interest" description="Disordered" evidence="1">
    <location>
        <begin position="105"/>
        <end position="143"/>
    </location>
</feature>
<dbReference type="VEuPathDB" id="VectorBase:LOC119171561"/>
<proteinExistence type="predicted"/>
<comment type="caution">
    <text evidence="3">The sequence shown here is derived from an EMBL/GenBank/DDBJ whole genome shotgun (WGS) entry which is preliminary data.</text>
</comment>
<protein>
    <submittedName>
        <fullName evidence="3">Uncharacterized protein</fullName>
    </submittedName>
</protein>
<keyword evidence="4" id="KW-1185">Reference proteome</keyword>